<reference evidence="1 2" key="1">
    <citation type="submission" date="2019-07" db="EMBL/GenBank/DDBJ databases">
        <title>Genomics analysis of Aphanomyces spp. identifies a new class of oomycete effector associated with host adaptation.</title>
        <authorList>
            <person name="Gaulin E."/>
        </authorList>
    </citation>
    <scope>NUCLEOTIDE SEQUENCE [LARGE SCALE GENOMIC DNA]</scope>
    <source>
        <strain evidence="1 2">ATCC 201684</strain>
    </source>
</reference>
<dbReference type="AlphaFoldDB" id="A0A6G0WI14"/>
<evidence type="ECO:0000313" key="2">
    <source>
        <dbReference type="Proteomes" id="UP000481153"/>
    </source>
</evidence>
<sequence>MASLQRRRSKRVETRELQREFNYLRERLSSLVKRNDDVQEGNNPFALVAQVLKEYQSPLMEHEKSRNKLAQMLFFHVNGIVSRVQDPQPKATWMDSSLTGNLNSRPDGYAWLSQKAYHMSEAAFPPTLAISPDDMIQVKANLGEDDGGHVAIDALEAVSQLTVYANFKDVAREFWASQIQSNNFSTCEVVDQVNENLTYYSQRNHSTGTKQFYVMGIFEDGNRIVVTQTMVAKDECYPLQERESRFQGVGWIVLERMEENLTAYRRLMHYIPVNVNGALSVEEIGQLFRRQVRGVEHRLALIEQVCSEMETILSMQCNYLHDAYKKLEA</sequence>
<evidence type="ECO:0000313" key="1">
    <source>
        <dbReference type="EMBL" id="KAF0726842.1"/>
    </source>
</evidence>
<organism evidence="1 2">
    <name type="scientific">Aphanomyces euteiches</name>
    <dbReference type="NCBI Taxonomy" id="100861"/>
    <lineage>
        <taxon>Eukaryota</taxon>
        <taxon>Sar</taxon>
        <taxon>Stramenopiles</taxon>
        <taxon>Oomycota</taxon>
        <taxon>Saprolegniomycetes</taxon>
        <taxon>Saprolegniales</taxon>
        <taxon>Verrucalvaceae</taxon>
        <taxon>Aphanomyces</taxon>
    </lineage>
</organism>
<dbReference type="Proteomes" id="UP000481153">
    <property type="component" value="Unassembled WGS sequence"/>
</dbReference>
<comment type="caution">
    <text evidence="1">The sequence shown here is derived from an EMBL/GenBank/DDBJ whole genome shotgun (WGS) entry which is preliminary data.</text>
</comment>
<gene>
    <name evidence="1" type="ORF">Ae201684_014985</name>
</gene>
<proteinExistence type="predicted"/>
<name>A0A6G0WI14_9STRA</name>
<evidence type="ECO:0008006" key="3">
    <source>
        <dbReference type="Google" id="ProtNLM"/>
    </source>
</evidence>
<dbReference type="EMBL" id="VJMJ01000205">
    <property type="protein sequence ID" value="KAF0726842.1"/>
    <property type="molecule type" value="Genomic_DNA"/>
</dbReference>
<protein>
    <recommendedName>
        <fullName evidence="3">START domain-containing protein</fullName>
    </recommendedName>
</protein>
<keyword evidence="2" id="KW-1185">Reference proteome</keyword>
<dbReference type="VEuPathDB" id="FungiDB:AeMF1_013601"/>
<accession>A0A6G0WI14</accession>